<evidence type="ECO:0000256" key="3">
    <source>
        <dbReference type="ARBA" id="ARBA00023136"/>
    </source>
</evidence>
<evidence type="ECO:0000313" key="8">
    <source>
        <dbReference type="Proteomes" id="UP001527882"/>
    </source>
</evidence>
<reference evidence="7 8" key="1">
    <citation type="submission" date="2022-12" db="EMBL/GenBank/DDBJ databases">
        <title>Draft genome sequence of Paenibacillus sp. dW9.</title>
        <authorList>
            <person name="Choi E.-W."/>
            <person name="Kim D.-U."/>
        </authorList>
    </citation>
    <scope>NUCLEOTIDE SEQUENCE [LARGE SCALE GENOMIC DNA]</scope>
    <source>
        <strain evidence="8">dW9</strain>
    </source>
</reference>
<accession>A0ABT4Q2F0</accession>
<evidence type="ECO:0000256" key="6">
    <source>
        <dbReference type="SAM" id="SignalP"/>
    </source>
</evidence>
<evidence type="ECO:0000256" key="4">
    <source>
        <dbReference type="ARBA" id="ARBA00023139"/>
    </source>
</evidence>
<protein>
    <submittedName>
        <fullName evidence="7">Extracellular solute-binding protein</fullName>
    </submittedName>
</protein>
<dbReference type="Pfam" id="PF01547">
    <property type="entry name" value="SBP_bac_1"/>
    <property type="match status" value="1"/>
</dbReference>
<evidence type="ECO:0000313" key="7">
    <source>
        <dbReference type="EMBL" id="MCZ8511058.1"/>
    </source>
</evidence>
<keyword evidence="5" id="KW-0449">Lipoprotein</keyword>
<gene>
    <name evidence="7" type="ORF">O9H85_01125</name>
</gene>
<name>A0ABT4Q2F0_9BACL</name>
<sequence>MYTRGVTISLVVALAGGTLAGCSGGAGNSPAPSAGSNDTGSKAPVKFSISYPTTVSTGYHTRIPDLNQDKWVKKLGQLTNTELSVKVTEESKMPVMFAGGDLLDVVGTAGTYTNKVMSGSVENGVFMPLDDLLKQYAPNLMKKVPKAAWDNVSYQGKIYGIPDYLDNPSRRATFIRKDLLDQTGLKAPATIDEFLNVLRAFKKLGVENPYQMRENFKYSDLVFGAFDVLPYKDQFKLQGNQLVPKFFDSENVQKALQVYKTMLDEGLIPKDFASITSTVYTKSLNSGKAGMWSAIRRACRITVLRRRKSFRRRRSRLFLPRKGRRARADTSIIHRLSVPSISKRT</sequence>
<dbReference type="PANTHER" id="PTHR43649:SF33">
    <property type="entry name" value="POLYGALACTURONAN_RHAMNOGALACTURONAN-BINDING PROTEIN YTCQ"/>
    <property type="match status" value="1"/>
</dbReference>
<organism evidence="7 8">
    <name type="scientific">Paenibacillus gyeongsangnamensis</name>
    <dbReference type="NCBI Taxonomy" id="3388067"/>
    <lineage>
        <taxon>Bacteria</taxon>
        <taxon>Bacillati</taxon>
        <taxon>Bacillota</taxon>
        <taxon>Bacilli</taxon>
        <taxon>Bacillales</taxon>
        <taxon>Paenibacillaceae</taxon>
        <taxon>Paenibacillus</taxon>
    </lineage>
</organism>
<keyword evidence="4" id="KW-0564">Palmitate</keyword>
<evidence type="ECO:0000256" key="2">
    <source>
        <dbReference type="ARBA" id="ARBA00022729"/>
    </source>
</evidence>
<dbReference type="PROSITE" id="PS51257">
    <property type="entry name" value="PROKAR_LIPOPROTEIN"/>
    <property type="match status" value="1"/>
</dbReference>
<evidence type="ECO:0000256" key="1">
    <source>
        <dbReference type="ARBA" id="ARBA00022475"/>
    </source>
</evidence>
<keyword evidence="2 6" id="KW-0732">Signal</keyword>
<feature type="chain" id="PRO_5045603801" evidence="6">
    <location>
        <begin position="21"/>
        <end position="345"/>
    </location>
</feature>
<dbReference type="Proteomes" id="UP001527882">
    <property type="component" value="Unassembled WGS sequence"/>
</dbReference>
<feature type="signal peptide" evidence="6">
    <location>
        <begin position="1"/>
        <end position="20"/>
    </location>
</feature>
<proteinExistence type="predicted"/>
<evidence type="ECO:0000256" key="5">
    <source>
        <dbReference type="ARBA" id="ARBA00023288"/>
    </source>
</evidence>
<dbReference type="InterPro" id="IPR006059">
    <property type="entry name" value="SBP"/>
</dbReference>
<keyword evidence="8" id="KW-1185">Reference proteome</keyword>
<dbReference type="PANTHER" id="PTHR43649">
    <property type="entry name" value="ARABINOSE-BINDING PROTEIN-RELATED"/>
    <property type="match status" value="1"/>
</dbReference>
<dbReference type="Gene3D" id="3.40.190.10">
    <property type="entry name" value="Periplasmic binding protein-like II"/>
    <property type="match status" value="2"/>
</dbReference>
<comment type="caution">
    <text evidence="7">The sequence shown here is derived from an EMBL/GenBank/DDBJ whole genome shotgun (WGS) entry which is preliminary data.</text>
</comment>
<keyword evidence="1" id="KW-1003">Cell membrane</keyword>
<keyword evidence="3" id="KW-0472">Membrane</keyword>
<dbReference type="InterPro" id="IPR050490">
    <property type="entry name" value="Bact_solute-bd_prot1"/>
</dbReference>
<dbReference type="RefSeq" id="WP_269879429.1">
    <property type="nucleotide sequence ID" value="NZ_JAQAGZ010000001.1"/>
</dbReference>
<dbReference type="EMBL" id="JAQAGZ010000001">
    <property type="protein sequence ID" value="MCZ8511058.1"/>
    <property type="molecule type" value="Genomic_DNA"/>
</dbReference>
<dbReference type="SUPFAM" id="SSF53850">
    <property type="entry name" value="Periplasmic binding protein-like II"/>
    <property type="match status" value="1"/>
</dbReference>